<gene>
    <name evidence="1" type="ORF">B0J13DRAFT_230</name>
</gene>
<evidence type="ECO:0000313" key="1">
    <source>
        <dbReference type="EMBL" id="KAH7161955.1"/>
    </source>
</evidence>
<dbReference type="EMBL" id="JAGMUU010000001">
    <property type="protein sequence ID" value="KAH7161955.1"/>
    <property type="molecule type" value="Genomic_DNA"/>
</dbReference>
<keyword evidence="2" id="KW-1185">Reference proteome</keyword>
<organism evidence="1 2">
    <name type="scientific">Dactylonectria estremocensis</name>
    <dbReference type="NCBI Taxonomy" id="1079267"/>
    <lineage>
        <taxon>Eukaryota</taxon>
        <taxon>Fungi</taxon>
        <taxon>Dikarya</taxon>
        <taxon>Ascomycota</taxon>
        <taxon>Pezizomycotina</taxon>
        <taxon>Sordariomycetes</taxon>
        <taxon>Hypocreomycetidae</taxon>
        <taxon>Hypocreales</taxon>
        <taxon>Nectriaceae</taxon>
        <taxon>Dactylonectria</taxon>
    </lineage>
</organism>
<sequence>MNLSPVWNKFGKDDGDTTAMDLLTWGLGAASSASSASAGTSAIFDGLTTVASLAQILGPTDEDDDSIVAENALAMLYDSTQRGLDALVSIVARGYYNTSHVTDGVTLTTSNLPNLEEGTYDTSLGMFFQAGRWLLNSDRITDNMDLWAENFTLRIRQVIVTALLRSHNWFVYFDSTILTEADCSRDGDGNDGRRWVDGYCGDLWIFSYDEDEAIGDLIDTQSNPAVTQSNEKFKAMQDTDDQSYGLASYGGVDLEDV</sequence>
<comment type="caution">
    <text evidence="1">The sequence shown here is derived from an EMBL/GenBank/DDBJ whole genome shotgun (WGS) entry which is preliminary data.</text>
</comment>
<proteinExistence type="predicted"/>
<reference evidence="1" key="1">
    <citation type="journal article" date="2021" name="Nat. Commun.">
        <title>Genetic determinants of endophytism in the Arabidopsis root mycobiome.</title>
        <authorList>
            <person name="Mesny F."/>
            <person name="Miyauchi S."/>
            <person name="Thiergart T."/>
            <person name="Pickel B."/>
            <person name="Atanasova L."/>
            <person name="Karlsson M."/>
            <person name="Huettel B."/>
            <person name="Barry K.W."/>
            <person name="Haridas S."/>
            <person name="Chen C."/>
            <person name="Bauer D."/>
            <person name="Andreopoulos W."/>
            <person name="Pangilinan J."/>
            <person name="LaButti K."/>
            <person name="Riley R."/>
            <person name="Lipzen A."/>
            <person name="Clum A."/>
            <person name="Drula E."/>
            <person name="Henrissat B."/>
            <person name="Kohler A."/>
            <person name="Grigoriev I.V."/>
            <person name="Martin F.M."/>
            <person name="Hacquard S."/>
        </authorList>
    </citation>
    <scope>NUCLEOTIDE SEQUENCE</scope>
    <source>
        <strain evidence="1">MPI-CAGE-AT-0021</strain>
    </source>
</reference>
<name>A0A9P9FFR3_9HYPO</name>
<dbReference type="AlphaFoldDB" id="A0A9P9FFR3"/>
<evidence type="ECO:0000313" key="2">
    <source>
        <dbReference type="Proteomes" id="UP000717696"/>
    </source>
</evidence>
<protein>
    <submittedName>
        <fullName evidence="1">Uncharacterized protein</fullName>
    </submittedName>
</protein>
<accession>A0A9P9FFR3</accession>
<dbReference type="Proteomes" id="UP000717696">
    <property type="component" value="Unassembled WGS sequence"/>
</dbReference>